<keyword evidence="2" id="KW-1185">Reference proteome</keyword>
<organism evidence="1 2">
    <name type="scientific">Populus alba x Populus x berolinensis</name>
    <dbReference type="NCBI Taxonomy" id="444605"/>
    <lineage>
        <taxon>Eukaryota</taxon>
        <taxon>Viridiplantae</taxon>
        <taxon>Streptophyta</taxon>
        <taxon>Embryophyta</taxon>
        <taxon>Tracheophyta</taxon>
        <taxon>Spermatophyta</taxon>
        <taxon>Magnoliopsida</taxon>
        <taxon>eudicotyledons</taxon>
        <taxon>Gunneridae</taxon>
        <taxon>Pentapetalae</taxon>
        <taxon>rosids</taxon>
        <taxon>fabids</taxon>
        <taxon>Malpighiales</taxon>
        <taxon>Salicaceae</taxon>
        <taxon>Saliceae</taxon>
        <taxon>Populus</taxon>
    </lineage>
</organism>
<proteinExistence type="predicted"/>
<name>A0AAD6M0F9_9ROSI</name>
<sequence length="103" mass="11766">MNRVRSEIFAQPIDPDEVIGYYNIIEESKILEPQGPNFSKECIQVWSNFRFRYIDLSLMQFVKDLGSTASIETPNFLSRMPTSFSKNTDSLEPISTALDSPLV</sequence>
<dbReference type="AlphaFoldDB" id="A0AAD6M0F9"/>
<evidence type="ECO:0000313" key="1">
    <source>
        <dbReference type="EMBL" id="KAJ6976094.1"/>
    </source>
</evidence>
<evidence type="ECO:0000313" key="2">
    <source>
        <dbReference type="Proteomes" id="UP001164929"/>
    </source>
</evidence>
<gene>
    <name evidence="1" type="ORF">NC653_031811</name>
</gene>
<accession>A0AAD6M0F9</accession>
<reference evidence="1" key="1">
    <citation type="journal article" date="2023" name="Mol. Ecol. Resour.">
        <title>Chromosome-level genome assembly of a triploid poplar Populus alba 'Berolinensis'.</title>
        <authorList>
            <person name="Chen S."/>
            <person name="Yu Y."/>
            <person name="Wang X."/>
            <person name="Wang S."/>
            <person name="Zhang T."/>
            <person name="Zhou Y."/>
            <person name="He R."/>
            <person name="Meng N."/>
            <person name="Wang Y."/>
            <person name="Liu W."/>
            <person name="Liu Z."/>
            <person name="Liu J."/>
            <person name="Guo Q."/>
            <person name="Huang H."/>
            <person name="Sederoff R.R."/>
            <person name="Wang G."/>
            <person name="Qu G."/>
            <person name="Chen S."/>
        </authorList>
    </citation>
    <scope>NUCLEOTIDE SEQUENCE</scope>
    <source>
        <strain evidence="1">SC-2020</strain>
    </source>
</reference>
<dbReference type="Proteomes" id="UP001164929">
    <property type="component" value="Chromosome 13"/>
</dbReference>
<protein>
    <submittedName>
        <fullName evidence="1">Uncharacterized protein</fullName>
    </submittedName>
</protein>
<comment type="caution">
    <text evidence="1">The sequence shown here is derived from an EMBL/GenBank/DDBJ whole genome shotgun (WGS) entry which is preliminary data.</text>
</comment>
<dbReference type="EMBL" id="JAQIZT010000013">
    <property type="protein sequence ID" value="KAJ6976094.1"/>
    <property type="molecule type" value="Genomic_DNA"/>
</dbReference>